<name>A0A8S5VDX6_9CAUD</name>
<evidence type="ECO:0000313" key="1">
    <source>
        <dbReference type="EMBL" id="DAG04880.1"/>
    </source>
</evidence>
<reference evidence="1" key="1">
    <citation type="journal article" date="2021" name="Proc. Natl. Acad. Sci. U.S.A.">
        <title>A Catalog of Tens of Thousands of Viruses from Human Metagenomes Reveals Hidden Associations with Chronic Diseases.</title>
        <authorList>
            <person name="Tisza M.J."/>
            <person name="Buck C.B."/>
        </authorList>
    </citation>
    <scope>NUCLEOTIDE SEQUENCE</scope>
    <source>
        <strain evidence="1">CtGa111</strain>
    </source>
</reference>
<accession>A0A8S5VDX6</accession>
<organism evidence="1">
    <name type="scientific">Siphoviridae sp. ctGa111</name>
    <dbReference type="NCBI Taxonomy" id="2825413"/>
    <lineage>
        <taxon>Viruses</taxon>
        <taxon>Duplodnaviria</taxon>
        <taxon>Heunggongvirae</taxon>
        <taxon>Uroviricota</taxon>
        <taxon>Caudoviricetes</taxon>
    </lineage>
</organism>
<dbReference type="EMBL" id="BK016245">
    <property type="protein sequence ID" value="DAG04880.1"/>
    <property type="molecule type" value="Genomic_DNA"/>
</dbReference>
<sequence>MEKKTCKPNANKGKTAEYIAAKNIHGVEVGVKCSLCGYISSTKEEKECRWCKATMANADRS</sequence>
<protein>
    <submittedName>
        <fullName evidence="1">Zinc-ribbon protein</fullName>
    </submittedName>
</protein>
<proteinExistence type="predicted"/>